<dbReference type="Proteomes" id="UP000672097">
    <property type="component" value="Unassembled WGS sequence"/>
</dbReference>
<keyword evidence="2" id="KW-1185">Reference proteome</keyword>
<reference evidence="1 2" key="1">
    <citation type="submission" date="2021-04" db="EMBL/GenBank/DDBJ databases">
        <title>The genome sequence of type strain Ideonella paludis KCTC 32238.</title>
        <authorList>
            <person name="Liu Y."/>
        </authorList>
    </citation>
    <scope>NUCLEOTIDE SEQUENCE [LARGE SCALE GENOMIC DNA]</scope>
    <source>
        <strain evidence="1 2">KCTC 32238</strain>
    </source>
</reference>
<evidence type="ECO:0008006" key="3">
    <source>
        <dbReference type="Google" id="ProtNLM"/>
    </source>
</evidence>
<name>A0ABS5DYL1_9BURK</name>
<gene>
    <name evidence="1" type="ORF">KAK11_12905</name>
</gene>
<evidence type="ECO:0000313" key="2">
    <source>
        <dbReference type="Proteomes" id="UP000672097"/>
    </source>
</evidence>
<dbReference type="EMBL" id="JAGQDG010000004">
    <property type="protein sequence ID" value="MBQ0936232.1"/>
    <property type="molecule type" value="Genomic_DNA"/>
</dbReference>
<organism evidence="1 2">
    <name type="scientific">Ideonella paludis</name>
    <dbReference type="NCBI Taxonomy" id="1233411"/>
    <lineage>
        <taxon>Bacteria</taxon>
        <taxon>Pseudomonadati</taxon>
        <taxon>Pseudomonadota</taxon>
        <taxon>Betaproteobacteria</taxon>
        <taxon>Burkholderiales</taxon>
        <taxon>Sphaerotilaceae</taxon>
        <taxon>Ideonella</taxon>
    </lineage>
</organism>
<comment type="caution">
    <text evidence="1">The sequence shown here is derived from an EMBL/GenBank/DDBJ whole genome shotgun (WGS) entry which is preliminary data.</text>
</comment>
<sequence>MPNLLIDTLAPAATARFVLLANHVLMAAPPAMARLKAHSGRWLRVEVEGWRLPLPPPPPLSLRLTPAGLFEAPEPGEAVPEAVDLRLTVDASDPLAAAKQLASGQIPNVRIEGDVALAADINWVLANVRWDIAADLERVAGPVVAEGASRVAAQLGGVAQSLAQGVASVVAGLGRKP</sequence>
<evidence type="ECO:0000313" key="1">
    <source>
        <dbReference type="EMBL" id="MBQ0936232.1"/>
    </source>
</evidence>
<accession>A0ABS5DYL1</accession>
<protein>
    <recommendedName>
        <fullName evidence="3">Ubiquinone biosynthesis protein UbiJ</fullName>
    </recommendedName>
</protein>
<dbReference type="RefSeq" id="WP_210809536.1">
    <property type="nucleotide sequence ID" value="NZ_JAGQDG010000004.1"/>
</dbReference>
<proteinExistence type="predicted"/>